<keyword evidence="4" id="KW-0436">Ligase</keyword>
<evidence type="ECO:0000256" key="1">
    <source>
        <dbReference type="ARBA" id="ARBA00010638"/>
    </source>
</evidence>
<dbReference type="GO" id="GO:0030272">
    <property type="term" value="F:5-formyltetrahydrofolate cyclo-ligase activity"/>
    <property type="evidence" value="ECO:0007669"/>
    <property type="project" value="UniProtKB-EC"/>
</dbReference>
<sequence>MKDLQTIRQCLRDDMKHNRNRMTDQEVKESSQRIALRVLELEPVRRSKTVMGFASINNEVDLWSLLDLLKDKGKTILLPRVAKTRNIEAVEYTSSQQLCRSTYGILEPGGQSFPIRDIDVVLVPGLVYDAKGYRLGYGAGYYDRFLPGLRKDAFICGICYEYQVVDDIHPCGGDVPVHWIVTDKSELVIDWDFF</sequence>
<keyword evidence="3" id="KW-0067">ATP-binding</keyword>
<comment type="caution">
    <text evidence="4">The sequence shown here is derived from an EMBL/GenBank/DDBJ whole genome shotgun (WGS) entry which is preliminary data.</text>
</comment>
<dbReference type="GO" id="GO:0005524">
    <property type="term" value="F:ATP binding"/>
    <property type="evidence" value="ECO:0007669"/>
    <property type="project" value="UniProtKB-KW"/>
</dbReference>
<keyword evidence="2" id="KW-0547">Nucleotide-binding</keyword>
<dbReference type="InterPro" id="IPR002698">
    <property type="entry name" value="FTHF_cligase"/>
</dbReference>
<organism evidence="4">
    <name type="scientific">hydrocarbon metagenome</name>
    <dbReference type="NCBI Taxonomy" id="938273"/>
    <lineage>
        <taxon>unclassified sequences</taxon>
        <taxon>metagenomes</taxon>
        <taxon>ecological metagenomes</taxon>
    </lineage>
</organism>
<gene>
    <name evidence="4" type="ORF">ASZ90_018141</name>
</gene>
<dbReference type="PIRSF" id="PIRSF006806">
    <property type="entry name" value="FTHF_cligase"/>
    <property type="match status" value="1"/>
</dbReference>
<dbReference type="AlphaFoldDB" id="A0A0W8E7J4"/>
<dbReference type="Gene3D" id="3.40.50.10420">
    <property type="entry name" value="NagB/RpiA/CoA transferase-like"/>
    <property type="match status" value="1"/>
</dbReference>
<dbReference type="GO" id="GO:0035999">
    <property type="term" value="P:tetrahydrofolate interconversion"/>
    <property type="evidence" value="ECO:0007669"/>
    <property type="project" value="TreeGrafter"/>
</dbReference>
<evidence type="ECO:0000256" key="2">
    <source>
        <dbReference type="ARBA" id="ARBA00022741"/>
    </source>
</evidence>
<dbReference type="Pfam" id="PF01812">
    <property type="entry name" value="5-FTHF_cyc-lig"/>
    <property type="match status" value="1"/>
</dbReference>
<dbReference type="NCBIfam" id="TIGR02727">
    <property type="entry name" value="MTHFS_bact"/>
    <property type="match status" value="1"/>
</dbReference>
<reference evidence="4" key="1">
    <citation type="journal article" date="2015" name="Proc. Natl. Acad. Sci. U.S.A.">
        <title>Networks of energetic and metabolic interactions define dynamics in microbial communities.</title>
        <authorList>
            <person name="Embree M."/>
            <person name="Liu J.K."/>
            <person name="Al-Bassam M.M."/>
            <person name="Zengler K."/>
        </authorList>
    </citation>
    <scope>NUCLEOTIDE SEQUENCE</scope>
</reference>
<accession>A0A0W8E7J4</accession>
<evidence type="ECO:0000313" key="4">
    <source>
        <dbReference type="EMBL" id="KUG04473.1"/>
    </source>
</evidence>
<comment type="similarity">
    <text evidence="1">Belongs to the 5-formyltetrahydrofolate cyclo-ligase family.</text>
</comment>
<protein>
    <submittedName>
        <fullName evidence="4">5-formyltetrahydrofolate cyclo-ligase</fullName>
        <ecNumber evidence="4">6.3.3.2</ecNumber>
    </submittedName>
</protein>
<dbReference type="InterPro" id="IPR024185">
    <property type="entry name" value="FTHF_cligase-like_sf"/>
</dbReference>
<dbReference type="EC" id="6.3.3.2" evidence="4"/>
<dbReference type="GO" id="GO:0009396">
    <property type="term" value="P:folic acid-containing compound biosynthetic process"/>
    <property type="evidence" value="ECO:0007669"/>
    <property type="project" value="TreeGrafter"/>
</dbReference>
<dbReference type="InterPro" id="IPR037171">
    <property type="entry name" value="NagB/RpiA_transferase-like"/>
</dbReference>
<dbReference type="EMBL" id="LNQE01001848">
    <property type="protein sequence ID" value="KUG04473.1"/>
    <property type="molecule type" value="Genomic_DNA"/>
</dbReference>
<dbReference type="PANTHER" id="PTHR23407:SF1">
    <property type="entry name" value="5-FORMYLTETRAHYDROFOLATE CYCLO-LIGASE"/>
    <property type="match status" value="1"/>
</dbReference>
<dbReference type="PANTHER" id="PTHR23407">
    <property type="entry name" value="ATPASE INHIBITOR/5-FORMYLTETRAHYDROFOLATE CYCLO-LIGASE"/>
    <property type="match status" value="1"/>
</dbReference>
<name>A0A0W8E7J4_9ZZZZ</name>
<evidence type="ECO:0000256" key="3">
    <source>
        <dbReference type="ARBA" id="ARBA00022840"/>
    </source>
</evidence>
<proteinExistence type="inferred from homology"/>
<dbReference type="SUPFAM" id="SSF100950">
    <property type="entry name" value="NagB/RpiA/CoA transferase-like"/>
    <property type="match status" value="1"/>
</dbReference>